<dbReference type="Gene3D" id="3.40.50.2000">
    <property type="entry name" value="Glycogen Phosphorylase B"/>
    <property type="match status" value="2"/>
</dbReference>
<evidence type="ECO:0000256" key="11">
    <source>
        <dbReference type="NCBIfam" id="TIGR00215"/>
    </source>
</evidence>
<evidence type="ECO:0000256" key="10">
    <source>
        <dbReference type="ARBA" id="ARBA00048975"/>
    </source>
</evidence>
<comment type="function">
    <text evidence="1">Condensation of UDP-2,3-diacylglucosamine and 2,3-diacylglucosamine-1-phosphate to form lipid A disaccharide, a precursor of lipid A, a phosphorylated glycolipid that anchors the lipopolysaccharide to the outer membrane of the cell.</text>
</comment>
<keyword evidence="6" id="KW-0441">Lipid A biosynthesis</keyword>
<evidence type="ECO:0000313" key="13">
    <source>
        <dbReference type="Proteomes" id="UP001216595"/>
    </source>
</evidence>
<dbReference type="GO" id="GO:0008915">
    <property type="term" value="F:lipid-A-disaccharide synthase activity"/>
    <property type="evidence" value="ECO:0007669"/>
    <property type="project" value="UniProtKB-EC"/>
</dbReference>
<dbReference type="Proteomes" id="UP001216595">
    <property type="component" value="Unassembled WGS sequence"/>
</dbReference>
<dbReference type="SUPFAM" id="SSF53756">
    <property type="entry name" value="UDP-Glycosyltransferase/glycogen phosphorylase"/>
    <property type="match status" value="1"/>
</dbReference>
<comment type="similarity">
    <text evidence="2">Belongs to the LpxB family.</text>
</comment>
<sequence length="393" mass="42406">MDTPPIRKPIKLMLVAAEASGDMLGAGLMRELQRQSPVPLTFCGVGGKRMAELGIESPFDISELSILGLIEGLKAYKRVKARVADTVAQALREKPDAVVLIDSWGFTLRVAHGIRAALPDVPLIKYVGPQVWATRPGRARTLAQSVDLLLALHPMDAPYFEKEGLKTVVVGNPALNVDFNTADPEGLRAGLGIGEAPLLLVLPGSRPSEIKRLMPVFRETIETLSRQRPELVFVVPVADTVRDQVRDGLAGVQAPLHLLDSETDKLSAMRAATVALACSGTVTTELALAGCPMIVAYKVESLTYFLFKHMSPLTHVTLFNIMAGKGVAPEFIQHDCTTPNLVAALSQRLDDPAFRAAQTEAQYAALDLMGRGQPAPAIRAAEAVLQHLMQVRH</sequence>
<comment type="caution">
    <text evidence="12">The sequence shown here is derived from an EMBL/GenBank/DDBJ whole genome shotgun (WGS) entry which is preliminary data.</text>
</comment>
<evidence type="ECO:0000256" key="1">
    <source>
        <dbReference type="ARBA" id="ARBA00002056"/>
    </source>
</evidence>
<dbReference type="InterPro" id="IPR003835">
    <property type="entry name" value="Glyco_trans_19"/>
</dbReference>
<keyword evidence="8 12" id="KW-0808">Transferase</keyword>
<dbReference type="NCBIfam" id="TIGR00215">
    <property type="entry name" value="lpxB"/>
    <property type="match status" value="1"/>
</dbReference>
<evidence type="ECO:0000256" key="7">
    <source>
        <dbReference type="ARBA" id="ARBA00022676"/>
    </source>
</evidence>
<organism evidence="12 13">
    <name type="scientific">Asticcacaulis currens</name>
    <dbReference type="NCBI Taxonomy" id="2984210"/>
    <lineage>
        <taxon>Bacteria</taxon>
        <taxon>Pseudomonadati</taxon>
        <taxon>Pseudomonadota</taxon>
        <taxon>Alphaproteobacteria</taxon>
        <taxon>Caulobacterales</taxon>
        <taxon>Caulobacteraceae</taxon>
        <taxon>Asticcacaulis</taxon>
    </lineage>
</organism>
<evidence type="ECO:0000256" key="2">
    <source>
        <dbReference type="ARBA" id="ARBA00007868"/>
    </source>
</evidence>
<reference evidence="12 13" key="1">
    <citation type="submission" date="2023-01" db="EMBL/GenBank/DDBJ databases">
        <title>Novel species of the genus Asticcacaulis isolated from rivers.</title>
        <authorList>
            <person name="Lu H."/>
        </authorList>
    </citation>
    <scope>NUCLEOTIDE SEQUENCE [LARGE SCALE GENOMIC DNA]</scope>
    <source>
        <strain evidence="12 13">DXS10W</strain>
    </source>
</reference>
<evidence type="ECO:0000256" key="5">
    <source>
        <dbReference type="ARBA" id="ARBA00022516"/>
    </source>
</evidence>
<evidence type="ECO:0000256" key="3">
    <source>
        <dbReference type="ARBA" id="ARBA00012687"/>
    </source>
</evidence>
<dbReference type="EMBL" id="JAQQKW010000014">
    <property type="protein sequence ID" value="MDC7696023.1"/>
    <property type="molecule type" value="Genomic_DNA"/>
</dbReference>
<accession>A0ABT5IIJ8</accession>
<dbReference type="RefSeq" id="WP_272742660.1">
    <property type="nucleotide sequence ID" value="NZ_JAQQKW010000014.1"/>
</dbReference>
<evidence type="ECO:0000256" key="4">
    <source>
        <dbReference type="ARBA" id="ARBA00020902"/>
    </source>
</evidence>
<evidence type="ECO:0000256" key="8">
    <source>
        <dbReference type="ARBA" id="ARBA00022679"/>
    </source>
</evidence>
<comment type="catalytic activity">
    <reaction evidence="10">
        <text>a lipid X + a UDP-2-N,3-O-bis[(3R)-3-hydroxyacyl]-alpha-D-glucosamine = a lipid A disaccharide + UDP + H(+)</text>
        <dbReference type="Rhea" id="RHEA:67828"/>
        <dbReference type="ChEBI" id="CHEBI:15378"/>
        <dbReference type="ChEBI" id="CHEBI:58223"/>
        <dbReference type="ChEBI" id="CHEBI:137748"/>
        <dbReference type="ChEBI" id="CHEBI:176338"/>
        <dbReference type="ChEBI" id="CHEBI:176343"/>
        <dbReference type="EC" id="2.4.1.182"/>
    </reaction>
</comment>
<protein>
    <recommendedName>
        <fullName evidence="4 11">Lipid-A-disaccharide synthase</fullName>
        <ecNumber evidence="3 11">2.4.1.182</ecNumber>
    </recommendedName>
</protein>
<evidence type="ECO:0000256" key="9">
    <source>
        <dbReference type="ARBA" id="ARBA00023098"/>
    </source>
</evidence>
<proteinExistence type="inferred from homology"/>
<evidence type="ECO:0000256" key="6">
    <source>
        <dbReference type="ARBA" id="ARBA00022556"/>
    </source>
</evidence>
<dbReference type="PANTHER" id="PTHR30372">
    <property type="entry name" value="LIPID-A-DISACCHARIDE SYNTHASE"/>
    <property type="match status" value="1"/>
</dbReference>
<keyword evidence="7 12" id="KW-0328">Glycosyltransferase</keyword>
<keyword evidence="9" id="KW-0443">Lipid metabolism</keyword>
<keyword evidence="5" id="KW-0444">Lipid biosynthesis</keyword>
<keyword evidence="13" id="KW-1185">Reference proteome</keyword>
<name>A0ABT5IIJ8_9CAUL</name>
<dbReference type="Pfam" id="PF02684">
    <property type="entry name" value="LpxB"/>
    <property type="match status" value="1"/>
</dbReference>
<gene>
    <name evidence="12" type="primary">lpxB</name>
    <name evidence="12" type="ORF">PQU94_17240</name>
</gene>
<dbReference type="EC" id="2.4.1.182" evidence="3 11"/>
<evidence type="ECO:0000313" key="12">
    <source>
        <dbReference type="EMBL" id="MDC7696023.1"/>
    </source>
</evidence>
<dbReference type="PANTHER" id="PTHR30372:SF4">
    <property type="entry name" value="LIPID-A-DISACCHARIDE SYNTHASE, MITOCHONDRIAL-RELATED"/>
    <property type="match status" value="1"/>
</dbReference>